<organism evidence="2 3">
    <name type="scientific">Candida boidinii</name>
    <name type="common">Yeast</name>
    <dbReference type="NCBI Taxonomy" id="5477"/>
    <lineage>
        <taxon>Eukaryota</taxon>
        <taxon>Fungi</taxon>
        <taxon>Dikarya</taxon>
        <taxon>Ascomycota</taxon>
        <taxon>Saccharomycotina</taxon>
        <taxon>Pichiomycetes</taxon>
        <taxon>Pichiales</taxon>
        <taxon>Pichiaceae</taxon>
        <taxon>Ogataea</taxon>
        <taxon>Ogataea/Candida clade</taxon>
    </lineage>
</organism>
<evidence type="ECO:0000313" key="3">
    <source>
        <dbReference type="Proteomes" id="UP001165120"/>
    </source>
</evidence>
<evidence type="ECO:0000313" key="2">
    <source>
        <dbReference type="EMBL" id="GME74906.1"/>
    </source>
</evidence>
<reference evidence="2" key="1">
    <citation type="submission" date="2023-04" db="EMBL/GenBank/DDBJ databases">
        <title>Candida boidinii NBRC 10035.</title>
        <authorList>
            <person name="Ichikawa N."/>
            <person name="Sato H."/>
            <person name="Tonouchi N."/>
        </authorList>
    </citation>
    <scope>NUCLEOTIDE SEQUENCE</scope>
    <source>
        <strain evidence="2">NBRC 10035</strain>
    </source>
</reference>
<dbReference type="Proteomes" id="UP001165120">
    <property type="component" value="Unassembled WGS sequence"/>
</dbReference>
<dbReference type="EMBL" id="BSXN01001895">
    <property type="protein sequence ID" value="GME74906.1"/>
    <property type="molecule type" value="Genomic_DNA"/>
</dbReference>
<gene>
    <name evidence="2" type="ORF">Cboi02_000457300</name>
</gene>
<feature type="domain" description="Get5 N-terminal" evidence="1">
    <location>
        <begin position="58"/>
        <end position="159"/>
    </location>
</feature>
<sequence length="227" mass="25625">MATGSSIAMETVFADKFQTLIEFVCPEKTYDDNYQKLLSPKEINQFGFPKIDNIPIFKRSNNTESDSLTSRKITIKLKSLRPPKFNTDLVFDSNDLILNIKQNLKEFLITNVNTIVEVSQIKLMLKTKTISDSTKISELLTTSDDGEEQNEVSLNVMIMKLDSSPSPIPANADTATTTLQTEVKSAEPAFSGLTESSWSKIYDILKSEIKDEQVLENYFNNLKNVNY</sequence>
<dbReference type="InterPro" id="IPR024737">
    <property type="entry name" value="Get5_N"/>
</dbReference>
<name>A0A9W6T2B2_CANBO</name>
<dbReference type="AlphaFoldDB" id="A0A9W6T2B2"/>
<dbReference type="Gene3D" id="3.10.20.90">
    <property type="entry name" value="Phosphatidylinositol 3-kinase Catalytic Subunit, Chain A, domain 1"/>
    <property type="match status" value="1"/>
</dbReference>
<evidence type="ECO:0000259" key="1">
    <source>
        <dbReference type="Pfam" id="PF12754"/>
    </source>
</evidence>
<protein>
    <submittedName>
        <fullName evidence="2">Unnamed protein product</fullName>
    </submittedName>
</protein>
<keyword evidence="3" id="KW-1185">Reference proteome</keyword>
<accession>A0A9W6T2B2</accession>
<comment type="caution">
    <text evidence="2">The sequence shown here is derived from an EMBL/GenBank/DDBJ whole genome shotgun (WGS) entry which is preliminary data.</text>
</comment>
<proteinExistence type="predicted"/>
<dbReference type="Pfam" id="PF12754">
    <property type="entry name" value="Get5_N"/>
    <property type="match status" value="1"/>
</dbReference>